<name>A0ABD0K5J5_9CAEN</name>
<gene>
    <name evidence="2" type="ORF">BaRGS_00026550</name>
</gene>
<protein>
    <submittedName>
        <fullName evidence="2">Uncharacterized protein</fullName>
    </submittedName>
</protein>
<dbReference type="AlphaFoldDB" id="A0ABD0K5J5"/>
<keyword evidence="1" id="KW-0040">ANK repeat</keyword>
<feature type="repeat" description="ANK" evidence="1">
    <location>
        <begin position="509"/>
        <end position="541"/>
    </location>
</feature>
<dbReference type="InterPro" id="IPR002110">
    <property type="entry name" value="Ankyrin_rpt"/>
</dbReference>
<evidence type="ECO:0000313" key="3">
    <source>
        <dbReference type="Proteomes" id="UP001519460"/>
    </source>
</evidence>
<dbReference type="EMBL" id="JACVVK020000249">
    <property type="protein sequence ID" value="KAK7482201.1"/>
    <property type="molecule type" value="Genomic_DNA"/>
</dbReference>
<accession>A0ABD0K5J5</accession>
<keyword evidence="3" id="KW-1185">Reference proteome</keyword>
<dbReference type="PROSITE" id="PS50088">
    <property type="entry name" value="ANK_REPEAT"/>
    <property type="match status" value="1"/>
</dbReference>
<dbReference type="PROSITE" id="PS50297">
    <property type="entry name" value="ANK_REP_REGION"/>
    <property type="match status" value="1"/>
</dbReference>
<proteinExistence type="predicted"/>
<reference evidence="2 3" key="1">
    <citation type="journal article" date="2023" name="Sci. Data">
        <title>Genome assembly of the Korean intertidal mud-creeper Batillaria attramentaria.</title>
        <authorList>
            <person name="Patra A.K."/>
            <person name="Ho P.T."/>
            <person name="Jun S."/>
            <person name="Lee S.J."/>
            <person name="Kim Y."/>
            <person name="Won Y.J."/>
        </authorList>
    </citation>
    <scope>NUCLEOTIDE SEQUENCE [LARGE SCALE GENOMIC DNA]</scope>
    <source>
        <strain evidence="2">Wonlab-2016</strain>
    </source>
</reference>
<comment type="caution">
    <text evidence="2">The sequence shown here is derived from an EMBL/GenBank/DDBJ whole genome shotgun (WGS) entry which is preliminary data.</text>
</comment>
<evidence type="ECO:0000256" key="1">
    <source>
        <dbReference type="PROSITE-ProRule" id="PRU00023"/>
    </source>
</evidence>
<evidence type="ECO:0000313" key="2">
    <source>
        <dbReference type="EMBL" id="KAK7482201.1"/>
    </source>
</evidence>
<sequence length="633" mass="70408">MDGQRHVVSKMRETSDFLTNTLTTLPDADSDKSRAECNNNGELGDESLWTEVVDSDETVTEVVVRAAADRSWHLLVEIFTLASKDSCQEILVNCLAASEDKLHHFVDELFDFVNTQDVFSLTPVASLLGCILKSNVVPRNVKETIAKETIVRSVGSARHHDESLPENEVYFLFQNCKDSLKKVDETQQAELIKVLQAEKHDTCRLFGLLWASSLHRWDLAGPLETHSLFRGEPALAVFKESLCSNAFHYAGWVLQNVLSSASPRLVKGRDPVLQMGGLVVDMVFRSMQFGRYGELPKLLEQCRKSELYGAGAMVALWARDLNETRKMALCEKDENAVMRIVQELMDRSLWGVVLRLVKSLRQDPQQELLKTVLMRAAKGCLQPAPRYVLEKLMGSCRDKTFLARGVLSWILYYTNSRLFCKLVAKDLIDLSDTVLFGGPLITLVVGFVASHTTEQSLFTANARRGAYVLMLRKCIEAGLSTQLPLTLTSSDSNSSLSGQPEWDIETRILGGSPLLAAAMTGDLKLVKLLYKTGGTSNAELHQLTLETGLKASLGLRASLGMRGFGKVVKYLDVVARTPRSLKDMSRFVVSRCIGCRADRKLRALSLGLPMHLVRLVLFYDVLYADLGESSSCF</sequence>
<dbReference type="Proteomes" id="UP001519460">
    <property type="component" value="Unassembled WGS sequence"/>
</dbReference>
<organism evidence="2 3">
    <name type="scientific">Batillaria attramentaria</name>
    <dbReference type="NCBI Taxonomy" id="370345"/>
    <lineage>
        <taxon>Eukaryota</taxon>
        <taxon>Metazoa</taxon>
        <taxon>Spiralia</taxon>
        <taxon>Lophotrochozoa</taxon>
        <taxon>Mollusca</taxon>
        <taxon>Gastropoda</taxon>
        <taxon>Caenogastropoda</taxon>
        <taxon>Sorbeoconcha</taxon>
        <taxon>Cerithioidea</taxon>
        <taxon>Batillariidae</taxon>
        <taxon>Batillaria</taxon>
    </lineage>
</organism>